<name>A0ABS0GXK1_9ACTN</name>
<feature type="domain" description="CopC" evidence="7">
    <location>
        <begin position="10"/>
        <end position="102"/>
    </location>
</feature>
<evidence type="ECO:0000256" key="4">
    <source>
        <dbReference type="ARBA" id="ARBA00023008"/>
    </source>
</evidence>
<evidence type="ECO:0000313" key="9">
    <source>
        <dbReference type="Proteomes" id="UP000638560"/>
    </source>
</evidence>
<evidence type="ECO:0000256" key="6">
    <source>
        <dbReference type="SAM" id="Phobius"/>
    </source>
</evidence>
<dbReference type="InterPro" id="IPR007348">
    <property type="entry name" value="CopC_dom"/>
</dbReference>
<feature type="region of interest" description="Disordered" evidence="5">
    <location>
        <begin position="106"/>
        <end position="140"/>
    </location>
</feature>
<keyword evidence="4" id="KW-0186">Copper</keyword>
<keyword evidence="6" id="KW-0472">Membrane</keyword>
<dbReference type="InterPro" id="IPR032694">
    <property type="entry name" value="CopC/D"/>
</dbReference>
<dbReference type="RefSeq" id="WP_196202481.1">
    <property type="nucleotide sequence ID" value="NZ_JADPUN010000175.1"/>
</dbReference>
<keyword evidence="3" id="KW-0732">Signal</keyword>
<keyword evidence="9" id="KW-1185">Reference proteome</keyword>
<evidence type="ECO:0000256" key="1">
    <source>
        <dbReference type="ARBA" id="ARBA00004196"/>
    </source>
</evidence>
<keyword evidence="6" id="KW-1133">Transmembrane helix</keyword>
<organism evidence="8 9">
    <name type="scientific">Plantactinospora alkalitolerans</name>
    <dbReference type="NCBI Taxonomy" id="2789879"/>
    <lineage>
        <taxon>Bacteria</taxon>
        <taxon>Bacillati</taxon>
        <taxon>Actinomycetota</taxon>
        <taxon>Actinomycetes</taxon>
        <taxon>Micromonosporales</taxon>
        <taxon>Micromonosporaceae</taxon>
        <taxon>Plantactinospora</taxon>
    </lineage>
</organism>
<dbReference type="Gene3D" id="2.60.40.1220">
    <property type="match status" value="1"/>
</dbReference>
<evidence type="ECO:0000256" key="2">
    <source>
        <dbReference type="ARBA" id="ARBA00022723"/>
    </source>
</evidence>
<dbReference type="Proteomes" id="UP000638560">
    <property type="component" value="Unassembled WGS sequence"/>
</dbReference>
<comment type="caution">
    <text evidence="8">The sequence shown here is derived from an EMBL/GenBank/DDBJ whole genome shotgun (WGS) entry which is preliminary data.</text>
</comment>
<dbReference type="SUPFAM" id="SSF81296">
    <property type="entry name" value="E set domains"/>
    <property type="match status" value="1"/>
</dbReference>
<proteinExistence type="predicted"/>
<feature type="transmembrane region" description="Helical" evidence="6">
    <location>
        <begin position="143"/>
        <end position="163"/>
    </location>
</feature>
<dbReference type="EMBL" id="JADPUN010000175">
    <property type="protein sequence ID" value="MBF9130916.1"/>
    <property type="molecule type" value="Genomic_DNA"/>
</dbReference>
<reference evidence="8 9" key="1">
    <citation type="submission" date="2020-11" db="EMBL/GenBank/DDBJ databases">
        <title>A novel isolate from a Black sea contaminated sediment with potential to produce alkanes: Plantactinospora alkalitolerans sp. nov.</title>
        <authorList>
            <person name="Carro L."/>
            <person name="Veyisoglu A."/>
            <person name="Guven K."/>
            <person name="Schumann P."/>
            <person name="Klenk H.-P."/>
            <person name="Sahin N."/>
        </authorList>
    </citation>
    <scope>NUCLEOTIDE SEQUENCE [LARGE SCALE GENOMIC DNA]</scope>
    <source>
        <strain evidence="8 9">S1510</strain>
    </source>
</reference>
<feature type="compositionally biased region" description="Low complexity" evidence="5">
    <location>
        <begin position="114"/>
        <end position="138"/>
    </location>
</feature>
<dbReference type="PANTHER" id="PTHR34820:SF4">
    <property type="entry name" value="INNER MEMBRANE PROTEIN YEBZ"/>
    <property type="match status" value="1"/>
</dbReference>
<dbReference type="Pfam" id="PF04234">
    <property type="entry name" value="CopC"/>
    <property type="match status" value="1"/>
</dbReference>
<evidence type="ECO:0000256" key="3">
    <source>
        <dbReference type="ARBA" id="ARBA00022729"/>
    </source>
</evidence>
<evidence type="ECO:0000259" key="7">
    <source>
        <dbReference type="Pfam" id="PF04234"/>
    </source>
</evidence>
<keyword evidence="2" id="KW-0479">Metal-binding</keyword>
<sequence>MLDARPASAHAQLLGSDPRADSTVSTQLDEITLTFNELVRGNFSTVVVTGPDGDRHGTGQPRAIDKRVHLPVQPVRSGGYRVAYRVVSADGHPFEGQFRFTVTLPPGEEPAPAPGDSGSATGAADAALAAGATTEETGSGTGWWRAGAIPLGAVLVTAGFFLVRRGRRTSGR</sequence>
<evidence type="ECO:0000313" key="8">
    <source>
        <dbReference type="EMBL" id="MBF9130916.1"/>
    </source>
</evidence>
<gene>
    <name evidence="8" type="ORF">I0C86_18410</name>
</gene>
<dbReference type="InterPro" id="IPR014755">
    <property type="entry name" value="Cu-Rt/internalin_Ig-like"/>
</dbReference>
<dbReference type="InterPro" id="IPR014756">
    <property type="entry name" value="Ig_E-set"/>
</dbReference>
<comment type="subcellular location">
    <subcellularLocation>
        <location evidence="1">Cell envelope</location>
    </subcellularLocation>
</comment>
<accession>A0ABS0GXK1</accession>
<protein>
    <submittedName>
        <fullName evidence="8">Copper resistance protein CopC</fullName>
    </submittedName>
</protein>
<feature type="region of interest" description="Disordered" evidence="5">
    <location>
        <begin position="1"/>
        <end position="22"/>
    </location>
</feature>
<dbReference type="PANTHER" id="PTHR34820">
    <property type="entry name" value="INNER MEMBRANE PROTEIN YEBZ"/>
    <property type="match status" value="1"/>
</dbReference>
<keyword evidence="6" id="KW-0812">Transmembrane</keyword>
<evidence type="ECO:0000256" key="5">
    <source>
        <dbReference type="SAM" id="MobiDB-lite"/>
    </source>
</evidence>